<comment type="caution">
    <text evidence="2">The sequence shown here is derived from an EMBL/GenBank/DDBJ whole genome shotgun (WGS) entry which is preliminary data.</text>
</comment>
<dbReference type="SUPFAM" id="SSF82693">
    <property type="entry name" value="Multidrug efflux transporter AcrB pore domain, PN1, PN2, PC1 and PC2 subdomains"/>
    <property type="match status" value="3"/>
</dbReference>
<dbReference type="GeneID" id="300654272"/>
<dbReference type="PANTHER" id="PTHR32063">
    <property type="match status" value="1"/>
</dbReference>
<dbReference type="Gene3D" id="3.30.70.1440">
    <property type="entry name" value="Multidrug efflux transporter AcrB pore domain"/>
    <property type="match status" value="1"/>
</dbReference>
<dbReference type="AlphaFoldDB" id="A0A845QEU3"/>
<dbReference type="Pfam" id="PF00873">
    <property type="entry name" value="ACR_tran"/>
    <property type="match status" value="1"/>
</dbReference>
<evidence type="ECO:0000313" key="2">
    <source>
        <dbReference type="EMBL" id="NBG96884.1"/>
    </source>
</evidence>
<feature type="transmembrane region" description="Helical" evidence="1">
    <location>
        <begin position="464"/>
        <end position="490"/>
    </location>
</feature>
<dbReference type="GO" id="GO:0005886">
    <property type="term" value="C:plasma membrane"/>
    <property type="evidence" value="ECO:0007669"/>
    <property type="project" value="TreeGrafter"/>
</dbReference>
<feature type="transmembrane region" description="Helical" evidence="1">
    <location>
        <begin position="969"/>
        <end position="990"/>
    </location>
</feature>
<feature type="transmembrane region" description="Helical" evidence="1">
    <location>
        <begin position="896"/>
        <end position="918"/>
    </location>
</feature>
<keyword evidence="1" id="KW-0812">Transmembrane</keyword>
<keyword evidence="1" id="KW-0472">Membrane</keyword>
<dbReference type="PRINTS" id="PR00702">
    <property type="entry name" value="ACRIFLAVINRP"/>
</dbReference>
<keyword evidence="1" id="KW-1133">Transmembrane helix</keyword>
<feature type="transmembrane region" description="Helical" evidence="1">
    <location>
        <begin position="524"/>
        <end position="547"/>
    </location>
</feature>
<feature type="transmembrane region" description="Helical" evidence="1">
    <location>
        <begin position="336"/>
        <end position="355"/>
    </location>
</feature>
<dbReference type="InterPro" id="IPR001036">
    <property type="entry name" value="Acrflvin-R"/>
</dbReference>
<dbReference type="InterPro" id="IPR027463">
    <property type="entry name" value="AcrB_DN_DC_subdom"/>
</dbReference>
<proteinExistence type="predicted"/>
<name>A0A845QEU3_9HYPH</name>
<evidence type="ECO:0000313" key="3">
    <source>
        <dbReference type="Proteomes" id="UP000470384"/>
    </source>
</evidence>
<dbReference type="Gene3D" id="3.30.2090.10">
    <property type="entry name" value="Multidrug efflux transporter AcrB TolC docking domain, DN and DC subdomains"/>
    <property type="match status" value="2"/>
</dbReference>
<keyword evidence="3" id="KW-1185">Reference proteome</keyword>
<organism evidence="2 3">
    <name type="scientific">Pyruvatibacter mobilis</name>
    <dbReference type="NCBI Taxonomy" id="1712261"/>
    <lineage>
        <taxon>Bacteria</taxon>
        <taxon>Pseudomonadati</taxon>
        <taxon>Pseudomonadota</taxon>
        <taxon>Alphaproteobacteria</taxon>
        <taxon>Hyphomicrobiales</taxon>
        <taxon>Parvibaculaceae</taxon>
        <taxon>Pyruvatibacter</taxon>
    </lineage>
</organism>
<feature type="transmembrane region" description="Helical" evidence="1">
    <location>
        <begin position="868"/>
        <end position="889"/>
    </location>
</feature>
<dbReference type="PANTHER" id="PTHR32063:SF18">
    <property type="entry name" value="CATION EFFLUX SYSTEM PROTEIN"/>
    <property type="match status" value="1"/>
</dbReference>
<reference evidence="2 3" key="1">
    <citation type="journal article" date="2016" name="Int. J. Syst. Evol. Microbiol.">
        <title>Pyruvatibacter mobilis gen. nov., sp. nov., a marine bacterium from the culture broth of Picochlorum sp. 122.</title>
        <authorList>
            <person name="Wang G."/>
            <person name="Tang M."/>
            <person name="Wu H."/>
            <person name="Dai S."/>
            <person name="Li T."/>
            <person name="Chen C."/>
            <person name="He H."/>
            <person name="Fan J."/>
            <person name="Xiang W."/>
            <person name="Li X."/>
        </authorList>
    </citation>
    <scope>NUCLEOTIDE SEQUENCE [LARGE SCALE GENOMIC DNA]</scope>
    <source>
        <strain evidence="2 3">GYP-11</strain>
    </source>
</reference>
<dbReference type="EMBL" id="WXYQ01000012">
    <property type="protein sequence ID" value="NBG96884.1"/>
    <property type="molecule type" value="Genomic_DNA"/>
</dbReference>
<dbReference type="RefSeq" id="WP_160588887.1">
    <property type="nucleotide sequence ID" value="NZ_BMHN01000001.1"/>
</dbReference>
<feature type="transmembrane region" description="Helical" evidence="1">
    <location>
        <begin position="429"/>
        <end position="452"/>
    </location>
</feature>
<dbReference type="SUPFAM" id="SSF82866">
    <property type="entry name" value="Multidrug efflux transporter AcrB transmembrane domain"/>
    <property type="match status" value="2"/>
</dbReference>
<dbReference type="GO" id="GO:0042910">
    <property type="term" value="F:xenobiotic transmembrane transporter activity"/>
    <property type="evidence" value="ECO:0007669"/>
    <property type="project" value="TreeGrafter"/>
</dbReference>
<accession>A0A845QEU3</accession>
<feature type="transmembrane region" description="Helical" evidence="1">
    <location>
        <begin position="1002"/>
        <end position="1025"/>
    </location>
</feature>
<dbReference type="Gene3D" id="1.20.1640.10">
    <property type="entry name" value="Multidrug efflux transporter AcrB transmembrane domain"/>
    <property type="match status" value="2"/>
</dbReference>
<feature type="transmembrane region" description="Helical" evidence="1">
    <location>
        <begin position="362"/>
        <end position="383"/>
    </location>
</feature>
<protein>
    <submittedName>
        <fullName evidence="2">MMPL family transporter</fullName>
    </submittedName>
</protein>
<evidence type="ECO:0000256" key="1">
    <source>
        <dbReference type="SAM" id="Phobius"/>
    </source>
</evidence>
<dbReference type="Proteomes" id="UP000470384">
    <property type="component" value="Unassembled WGS sequence"/>
</dbReference>
<feature type="transmembrane region" description="Helical" evidence="1">
    <location>
        <begin position="924"/>
        <end position="948"/>
    </location>
</feature>
<dbReference type="Gene3D" id="3.30.70.1320">
    <property type="entry name" value="Multidrug efflux transporter AcrB pore domain like"/>
    <property type="match status" value="1"/>
</dbReference>
<sequence length="1045" mass="112363">MWSNLFYRNPRLTALTLGLIIVAGWLAFTSLGRQEDPALTRRFATIITFLQGADALRMESLVSEPIEDALREVPEIKELNSESRAGVSLIRVELRDEVMVPDQIWSKVRNKLIEAEAILPPGTSKPDLQDRSSTAVTIVVGLAWDQEGPPQVDILTRLGEDLENRLLNVPGTREADIHGEAIEEVLVTLDAVAVSSLNLTTAEVANAIRLADSKVSAGLLRNATNDLSIEVVGELETVAQIGDLPIKQRPDGQIVRIRDIATVSKGTRDPPRSLALIRGKRGVMVAAEMEAGGRIDLWSARAMEVIEEFGEEVPRGIEMRIVFDQNIYTSARLGELGSNMLLGAGVVLGVLLITLGWKSALLVGMALPLSVLMVFIFFNIIGMPLHQTSMVGIIVSLGLLIDNAIVVVDDFNACRKAGASPGEAISETISHLFVPLFASTLTTALAFAPIFLAPGGAGEFVGPLAIGVIVAISSSFFLAMTVIPAVAGYVSSEDDGRDGRAPVWWRDGYVNRDLADLYRRSIRLILRVPVIGIAVAMVLPVIGFLMAGTLEEQFFPANDRDMFQVQLFMPPQASIEETRSMVEQIREELNAHESIVDSYWVVGDPAPRVFYSMTNSGEGNTAFAQAFVRTVSWEATLEDLPEIQNDIRNAFPNATILATPFEQGPPVDAPVEVRVVGPDLNVLREEGEKIRAIMHRTPGITYTIAKLAGGQPKLTVVPNEDEAKNAGLQAVDIARQLDATFEGAIGGSVVEATEELPVRVRIGDDDRSTVADIRSEYILPSQRGPITAGGMPGVPLTAIADIGLEPELAGITRRNGERTNTIQAFVVPFVLPAEALAGFRAELEKAGYAPPRGYRFEFGGDAEQRSEALGSFLAFAGPLLVIMAASIILSFNSFRYAGIVFAVAFLSVGLALWGVWLFGHPLGFVAIVGTMGLVGLAINGAIIVLSALRADDAARAGDAEAAEDVVVAASRHIISTTLTTIGGFLPLIMFGGRFWQPMATGIAGGVGGSAILALYFTPALFMIIARREARRDERKRSRAGFAPAE</sequence>
<dbReference type="OrthoDB" id="9798415at2"/>
<dbReference type="SUPFAM" id="SSF82714">
    <property type="entry name" value="Multidrug efflux transporter AcrB TolC docking domain, DN and DC subdomains"/>
    <property type="match status" value="2"/>
</dbReference>
<dbReference type="Gene3D" id="3.30.70.1430">
    <property type="entry name" value="Multidrug efflux transporter AcrB pore domain"/>
    <property type="match status" value="2"/>
</dbReference>
<gene>
    <name evidence="2" type="ORF">GTQ45_14185</name>
</gene>